<accession>A0ABS1WVA7</accession>
<evidence type="ECO:0000259" key="1">
    <source>
        <dbReference type="Pfam" id="PF03781"/>
    </source>
</evidence>
<dbReference type="InterPro" id="IPR016187">
    <property type="entry name" value="CTDL_fold"/>
</dbReference>
<evidence type="ECO:0000313" key="3">
    <source>
        <dbReference type="Proteomes" id="UP000661077"/>
    </source>
</evidence>
<dbReference type="EMBL" id="JAEVLS010000002">
    <property type="protein sequence ID" value="MBM0104911.1"/>
    <property type="molecule type" value="Genomic_DNA"/>
</dbReference>
<protein>
    <submittedName>
        <fullName evidence="2">Formylglycine-generating enzyme family protein</fullName>
    </submittedName>
</protein>
<organism evidence="2 3">
    <name type="scientific">Steroidobacter gossypii</name>
    <dbReference type="NCBI Taxonomy" id="2805490"/>
    <lineage>
        <taxon>Bacteria</taxon>
        <taxon>Pseudomonadati</taxon>
        <taxon>Pseudomonadota</taxon>
        <taxon>Gammaproteobacteria</taxon>
        <taxon>Steroidobacterales</taxon>
        <taxon>Steroidobacteraceae</taxon>
        <taxon>Steroidobacter</taxon>
    </lineage>
</organism>
<dbReference type="Proteomes" id="UP000661077">
    <property type="component" value="Unassembled WGS sequence"/>
</dbReference>
<dbReference type="Pfam" id="PF03781">
    <property type="entry name" value="FGE-sulfatase"/>
    <property type="match status" value="1"/>
</dbReference>
<feature type="domain" description="Sulfatase-modifying factor enzyme-like" evidence="1">
    <location>
        <begin position="3"/>
        <end position="300"/>
    </location>
</feature>
<keyword evidence="3" id="KW-1185">Reference proteome</keyword>
<dbReference type="PANTHER" id="PTHR23150">
    <property type="entry name" value="SULFATASE MODIFYING FACTOR 1, 2"/>
    <property type="match status" value="1"/>
</dbReference>
<dbReference type="Gene3D" id="3.90.1580.10">
    <property type="entry name" value="paralog of FGE (formylglycine-generating enzyme)"/>
    <property type="match status" value="1"/>
</dbReference>
<dbReference type="InterPro" id="IPR042095">
    <property type="entry name" value="SUMF_sf"/>
</dbReference>
<dbReference type="InterPro" id="IPR005532">
    <property type="entry name" value="SUMF_dom"/>
</dbReference>
<gene>
    <name evidence="2" type="ORF">JM946_09130</name>
</gene>
<sequence length="305" mass="34391">MRRLPGGDFIMGSDRFYPEERPCRRVRVDGFWIDETPVTNRQFAAFVAATGYRTLAEMPPDPADFPGMPPEMARAGSLVFERPQGAVNPDAFHGWWQFRFGACWQQPLGEGSSLSGLEDHPVVHIAYADADAYAAWAGKSLPTEAEWEYAARGGLETEFAWGEELAPEGRMLANYWQGDFPHQNQLLDGWERTSPVRTFPPNAFGLYDMIGNVWEWTCDWYALPSLDNKHHGRCCIPSNPRGGLEQHSYDPDMPLARIGRKVLKGGSHLCAPNYCQRYRPAARYAHAIDTSTSHIGLRCVVRDRV</sequence>
<dbReference type="SUPFAM" id="SSF56436">
    <property type="entry name" value="C-type lectin-like"/>
    <property type="match status" value="1"/>
</dbReference>
<proteinExistence type="predicted"/>
<evidence type="ECO:0000313" key="2">
    <source>
        <dbReference type="EMBL" id="MBM0104911.1"/>
    </source>
</evidence>
<dbReference type="InterPro" id="IPR051043">
    <property type="entry name" value="Sulfatase_Mod_Factor_Kinase"/>
</dbReference>
<dbReference type="PANTHER" id="PTHR23150:SF19">
    <property type="entry name" value="FORMYLGLYCINE-GENERATING ENZYME"/>
    <property type="match status" value="1"/>
</dbReference>
<reference evidence="2 3" key="1">
    <citation type="journal article" date="2021" name="Int. J. Syst. Evol. Microbiol.">
        <title>Steroidobacter gossypii sp. nov., isolated from soil of cotton cropping field.</title>
        <authorList>
            <person name="Huang R."/>
            <person name="Yang S."/>
            <person name="Zhen C."/>
            <person name="Liu W."/>
        </authorList>
    </citation>
    <scope>NUCLEOTIDE SEQUENCE [LARGE SCALE GENOMIC DNA]</scope>
    <source>
        <strain evidence="2 3">S1-65</strain>
    </source>
</reference>
<dbReference type="RefSeq" id="WP_203166980.1">
    <property type="nucleotide sequence ID" value="NZ_JAEVLS010000002.1"/>
</dbReference>
<name>A0ABS1WVA7_9GAMM</name>
<comment type="caution">
    <text evidence="2">The sequence shown here is derived from an EMBL/GenBank/DDBJ whole genome shotgun (WGS) entry which is preliminary data.</text>
</comment>